<dbReference type="SMART" id="SM00054">
    <property type="entry name" value="EFh"/>
    <property type="match status" value="4"/>
</dbReference>
<feature type="transmembrane region" description="Helical" evidence="9">
    <location>
        <begin position="215"/>
        <end position="234"/>
    </location>
</feature>
<evidence type="ECO:0000256" key="7">
    <source>
        <dbReference type="ARBA" id="ARBA00023065"/>
    </source>
</evidence>
<dbReference type="Proteomes" id="UP000594638">
    <property type="component" value="Unassembled WGS sequence"/>
</dbReference>
<protein>
    <submittedName>
        <fullName evidence="12">Calmodulin and related s (EF-Hand superfamily)</fullName>
    </submittedName>
</protein>
<feature type="transmembrane region" description="Helical" evidence="9">
    <location>
        <begin position="639"/>
        <end position="659"/>
    </location>
</feature>
<sequence length="720" mass="80909">MSHISLSMPSLLLYFLMLVLAIGRVQARILRLSSDDDLISDGVDIVSNQPPFLKSAGSSAQLKSCHHKYGFLPCAENIGGYIFHIVVYQYILIIGGKLVTEGSKTLFNILGTGVYGASVFRILKVLPKLVMVIVSGILQSKETAQSKVSFGVGVYTGSTVFNLTVMWGMCVIFGRIELSPKSTSMQTSSSVSKYLLAKGKLSELKDTGVTIDKKTCYTAGIMLLSLIPYILVHLTNVFNTTFEKRLVILIVIILSTLLLLSYFVYQIFYPWIQERSLEYVKYENLLAGFLHHVQRHAQEKLIDENGQPNVPVIKRLFFQTDKDDDNCITFHELEKLILDIQKGKVQVDKDYAVSEILKTFDQNTDGRIEEHEFVEGCKKWIHEAKQLAKSGDSTPRKFLREVVQPNKRNMLTEVEHLMARILKHAQSQALEGQHLLFDDGSPDINRIKDLFDKFDTDKSNSISKSEMEQAIHSVKFGEIQLDRENVIEKVMKDLDKDGDDIIDEEEFFNGVTKWLNKAIDVTKCKDAKKSIDEFDKIMWNEVDNLVNEGKQNGSSKFKSMTWPFSKSVFQVILGIAVLTFFSGPLMTSIQQIADAIGVPSFFISFVIVPAAMNARTAISAIYPASQKCSRTASLTFSEIYGGVVTNNITGLTALLVIVYAKDLTWTYSAEILTILMVCGVIGLMAYSCTTYPLWTCLLAFFIYPFSLVLYYVIQYISGWG</sequence>
<feature type="transmembrane region" description="Helical" evidence="9">
    <location>
        <begin position="595"/>
        <end position="618"/>
    </location>
</feature>
<dbReference type="GO" id="GO:0016020">
    <property type="term" value="C:membrane"/>
    <property type="evidence" value="ECO:0007669"/>
    <property type="project" value="InterPro"/>
</dbReference>
<reference evidence="12 13" key="1">
    <citation type="submission" date="2019-12" db="EMBL/GenBank/DDBJ databases">
        <authorList>
            <person name="Alioto T."/>
            <person name="Alioto T."/>
            <person name="Gomez Garrido J."/>
        </authorList>
    </citation>
    <scope>NUCLEOTIDE SEQUENCE [LARGE SCALE GENOMIC DNA]</scope>
</reference>
<dbReference type="GO" id="GO:0015369">
    <property type="term" value="F:calcium:proton antiporter activity"/>
    <property type="evidence" value="ECO:0007669"/>
    <property type="project" value="TreeGrafter"/>
</dbReference>
<keyword evidence="5" id="KW-0106">Calcium</keyword>
<dbReference type="GO" id="GO:0012505">
    <property type="term" value="C:endomembrane system"/>
    <property type="evidence" value="ECO:0007669"/>
    <property type="project" value="UniProtKB-SubCell"/>
</dbReference>
<comment type="subcellular location">
    <subcellularLocation>
        <location evidence="1">Endomembrane system</location>
        <topology evidence="1">Multi-pass membrane protein</topology>
    </subcellularLocation>
</comment>
<dbReference type="GO" id="GO:0005509">
    <property type="term" value="F:calcium ion binding"/>
    <property type="evidence" value="ECO:0007669"/>
    <property type="project" value="InterPro"/>
</dbReference>
<gene>
    <name evidence="12" type="ORF">OLEA9_A114592</name>
</gene>
<feature type="domain" description="EF-hand" evidence="11">
    <location>
        <begin position="355"/>
        <end position="383"/>
    </location>
</feature>
<feature type="domain" description="EF-hand" evidence="11">
    <location>
        <begin position="442"/>
        <end position="477"/>
    </location>
</feature>
<evidence type="ECO:0000313" key="13">
    <source>
        <dbReference type="Proteomes" id="UP000594638"/>
    </source>
</evidence>
<evidence type="ECO:0000256" key="5">
    <source>
        <dbReference type="ARBA" id="ARBA00022837"/>
    </source>
</evidence>
<dbReference type="PANTHER" id="PTHR31503">
    <property type="entry name" value="VACUOLAR CALCIUM ION TRANSPORTER"/>
    <property type="match status" value="1"/>
</dbReference>
<evidence type="ECO:0000256" key="8">
    <source>
        <dbReference type="ARBA" id="ARBA00023136"/>
    </source>
</evidence>
<keyword evidence="8 9" id="KW-0472">Membrane</keyword>
<evidence type="ECO:0000256" key="6">
    <source>
        <dbReference type="ARBA" id="ARBA00022989"/>
    </source>
</evidence>
<dbReference type="Pfam" id="PF01699">
    <property type="entry name" value="Na_Ca_ex"/>
    <property type="match status" value="1"/>
</dbReference>
<evidence type="ECO:0000256" key="1">
    <source>
        <dbReference type="ARBA" id="ARBA00004127"/>
    </source>
</evidence>
<keyword evidence="10" id="KW-0732">Signal</keyword>
<keyword evidence="3" id="KW-0050">Antiport</keyword>
<feature type="chain" id="PRO_5035867682" evidence="10">
    <location>
        <begin position="28"/>
        <end position="720"/>
    </location>
</feature>
<keyword evidence="13" id="KW-1185">Reference proteome</keyword>
<keyword evidence="4 9" id="KW-0812">Transmembrane</keyword>
<feature type="transmembrane region" description="Helical" evidence="9">
    <location>
        <begin position="78"/>
        <end position="99"/>
    </location>
</feature>
<dbReference type="OrthoDB" id="26525at2759"/>
<evidence type="ECO:0000313" key="12">
    <source>
        <dbReference type="EMBL" id="CAA2961564.1"/>
    </source>
</evidence>
<evidence type="ECO:0000256" key="10">
    <source>
        <dbReference type="SAM" id="SignalP"/>
    </source>
</evidence>
<dbReference type="InterPro" id="IPR004713">
    <property type="entry name" value="CaH_exchang"/>
</dbReference>
<dbReference type="PROSITE" id="PS50222">
    <property type="entry name" value="EF_HAND_2"/>
    <property type="match status" value="4"/>
</dbReference>
<feature type="transmembrane region" description="Helical" evidence="9">
    <location>
        <begin position="152"/>
        <end position="176"/>
    </location>
</feature>
<proteinExistence type="predicted"/>
<dbReference type="InterPro" id="IPR011992">
    <property type="entry name" value="EF-hand-dom_pair"/>
</dbReference>
<comment type="caution">
    <text evidence="12">The sequence shown here is derived from an EMBL/GenBank/DDBJ whole genome shotgun (WGS) entry which is preliminary data.</text>
</comment>
<keyword evidence="6 9" id="KW-1133">Transmembrane helix</keyword>
<dbReference type="CDD" id="cd00051">
    <property type="entry name" value="EFh"/>
    <property type="match status" value="1"/>
</dbReference>
<evidence type="ECO:0000256" key="2">
    <source>
        <dbReference type="ARBA" id="ARBA00022448"/>
    </source>
</evidence>
<feature type="transmembrane region" description="Helical" evidence="9">
    <location>
        <begin position="246"/>
        <end position="265"/>
    </location>
</feature>
<accession>A0A8S0Q1Z6</accession>
<dbReference type="PANTHER" id="PTHR31503:SF85">
    <property type="entry name" value="CALCIUM-BINDING EF-HAND FAMILY PROTEIN"/>
    <property type="match status" value="1"/>
</dbReference>
<feature type="transmembrane region" description="Helical" evidence="9">
    <location>
        <begin position="665"/>
        <end position="686"/>
    </location>
</feature>
<dbReference type="InterPro" id="IPR002048">
    <property type="entry name" value="EF_hand_dom"/>
</dbReference>
<dbReference type="Gramene" id="OE9A114592T1">
    <property type="protein sequence ID" value="OE9A114592C1"/>
    <property type="gene ID" value="OE9A114592"/>
</dbReference>
<evidence type="ECO:0000256" key="4">
    <source>
        <dbReference type="ARBA" id="ARBA00022692"/>
    </source>
</evidence>
<dbReference type="InterPro" id="IPR018247">
    <property type="entry name" value="EF_Hand_1_Ca_BS"/>
</dbReference>
<keyword evidence="2" id="KW-0813">Transport</keyword>
<keyword evidence="7" id="KW-0406">Ion transport</keyword>
<name>A0A8S0Q1Z6_OLEEU</name>
<feature type="domain" description="EF-hand" evidence="11">
    <location>
        <begin position="482"/>
        <end position="517"/>
    </location>
</feature>
<dbReference type="GO" id="GO:0006874">
    <property type="term" value="P:intracellular calcium ion homeostasis"/>
    <property type="evidence" value="ECO:0007669"/>
    <property type="project" value="TreeGrafter"/>
</dbReference>
<feature type="transmembrane region" description="Helical" evidence="9">
    <location>
        <begin position="693"/>
        <end position="713"/>
    </location>
</feature>
<evidence type="ECO:0000256" key="3">
    <source>
        <dbReference type="ARBA" id="ARBA00022449"/>
    </source>
</evidence>
<feature type="transmembrane region" description="Helical" evidence="9">
    <location>
        <begin position="568"/>
        <end position="589"/>
    </location>
</feature>
<dbReference type="InterPro" id="IPR004837">
    <property type="entry name" value="NaCa_Exmemb"/>
</dbReference>
<evidence type="ECO:0000259" key="11">
    <source>
        <dbReference type="PROSITE" id="PS50222"/>
    </source>
</evidence>
<dbReference type="AlphaFoldDB" id="A0A8S0Q1Z6"/>
<feature type="domain" description="EF-hand" evidence="11">
    <location>
        <begin position="308"/>
        <end position="343"/>
    </location>
</feature>
<feature type="signal peptide" evidence="10">
    <location>
        <begin position="1"/>
        <end position="27"/>
    </location>
</feature>
<dbReference type="Gene3D" id="1.10.238.10">
    <property type="entry name" value="EF-hand"/>
    <property type="match status" value="2"/>
</dbReference>
<evidence type="ECO:0000256" key="9">
    <source>
        <dbReference type="SAM" id="Phobius"/>
    </source>
</evidence>
<dbReference type="SUPFAM" id="SSF47473">
    <property type="entry name" value="EF-hand"/>
    <property type="match status" value="1"/>
</dbReference>
<dbReference type="PROSITE" id="PS00018">
    <property type="entry name" value="EF_HAND_1"/>
    <property type="match status" value="4"/>
</dbReference>
<dbReference type="Pfam" id="PF13499">
    <property type="entry name" value="EF-hand_7"/>
    <property type="match status" value="2"/>
</dbReference>
<dbReference type="EMBL" id="CACTIH010000570">
    <property type="protein sequence ID" value="CAA2961564.1"/>
    <property type="molecule type" value="Genomic_DNA"/>
</dbReference>
<organism evidence="12 13">
    <name type="scientific">Olea europaea subsp. europaea</name>
    <dbReference type="NCBI Taxonomy" id="158383"/>
    <lineage>
        <taxon>Eukaryota</taxon>
        <taxon>Viridiplantae</taxon>
        <taxon>Streptophyta</taxon>
        <taxon>Embryophyta</taxon>
        <taxon>Tracheophyta</taxon>
        <taxon>Spermatophyta</taxon>
        <taxon>Magnoliopsida</taxon>
        <taxon>eudicotyledons</taxon>
        <taxon>Gunneridae</taxon>
        <taxon>Pentapetalae</taxon>
        <taxon>asterids</taxon>
        <taxon>lamiids</taxon>
        <taxon>Lamiales</taxon>
        <taxon>Oleaceae</taxon>
        <taxon>Oleeae</taxon>
        <taxon>Olea</taxon>
    </lineage>
</organism>